<dbReference type="Proteomes" id="UP001144050">
    <property type="component" value="Unassembled WGS sequence"/>
</dbReference>
<accession>A0AAW5ZT55</accession>
<proteinExistence type="predicted"/>
<sequence>MIAKGRLISCLIKPAGNDVRFDPVSIMLTTFSYKTADRIISDLEQCLDFRIQWIEWIEWDDALTAYVFDVI</sequence>
<name>A0AAW5ZT55_RALSL</name>
<protein>
    <submittedName>
        <fullName evidence="1">Uncharacterized protein</fullName>
    </submittedName>
</protein>
<comment type="caution">
    <text evidence="1">The sequence shown here is derived from an EMBL/GenBank/DDBJ whole genome shotgun (WGS) entry which is preliminary data.</text>
</comment>
<evidence type="ECO:0000313" key="1">
    <source>
        <dbReference type="EMBL" id="MDB0573116.1"/>
    </source>
</evidence>
<reference evidence="1" key="1">
    <citation type="submission" date="2021-09" db="EMBL/GenBank/DDBJ databases">
        <title>Genomic analysis of Ralstonia spp.</title>
        <authorList>
            <person name="Aburjaile F."/>
            <person name="Ariute J.C."/>
            <person name="Pais A.K.L."/>
            <person name="Albuquerque G.M.R."/>
            <person name="Silva A.M.F."/>
            <person name="Brenig B."/>
            <person name="Azevedo V."/>
            <person name="Matiuzzi M."/>
            <person name="Ramos R."/>
            <person name="Goes-Neto A."/>
            <person name="Soares S."/>
            <person name="Iseppon A.M.B."/>
            <person name="Souza E."/>
            <person name="Gama M."/>
        </authorList>
    </citation>
    <scope>NUCLEOTIDE SEQUENCE</scope>
    <source>
        <strain evidence="1">CCRMRs91</strain>
    </source>
</reference>
<evidence type="ECO:0000313" key="2">
    <source>
        <dbReference type="Proteomes" id="UP001144050"/>
    </source>
</evidence>
<dbReference type="AlphaFoldDB" id="A0AAW5ZT55"/>
<organism evidence="1 2">
    <name type="scientific">Ralstonia solanacearum</name>
    <name type="common">Pseudomonas solanacearum</name>
    <dbReference type="NCBI Taxonomy" id="305"/>
    <lineage>
        <taxon>Bacteria</taxon>
        <taxon>Pseudomonadati</taxon>
        <taxon>Pseudomonadota</taxon>
        <taxon>Betaproteobacteria</taxon>
        <taxon>Burkholderiales</taxon>
        <taxon>Burkholderiaceae</taxon>
        <taxon>Ralstonia</taxon>
        <taxon>Ralstonia solanacearum species complex</taxon>
    </lineage>
</organism>
<gene>
    <name evidence="1" type="ORF">LBW59_20380</name>
</gene>
<dbReference type="RefSeq" id="WP_271657102.1">
    <property type="nucleotide sequence ID" value="NZ_JAIVFG010000042.1"/>
</dbReference>
<dbReference type="EMBL" id="JAIVFG010000042">
    <property type="protein sequence ID" value="MDB0573116.1"/>
    <property type="molecule type" value="Genomic_DNA"/>
</dbReference>